<dbReference type="SMART" id="SM01360">
    <property type="entry name" value="A2M"/>
    <property type="match status" value="1"/>
</dbReference>
<dbReference type="InterPro" id="IPR018933">
    <property type="entry name" value="Netrin_module_non-TIMP"/>
</dbReference>
<dbReference type="FunFam" id="6.20.50.160:FF:000001">
    <property type="entry name" value="Complement component 4"/>
    <property type="match status" value="1"/>
</dbReference>
<dbReference type="InterPro" id="IPR019742">
    <property type="entry name" value="MacrogloblnA2_CS"/>
</dbReference>
<dbReference type="FunFam" id="2.60.40.10:FF:000155">
    <property type="entry name" value="complement C3 isoform X1"/>
    <property type="match status" value="1"/>
</dbReference>
<dbReference type="Gene3D" id="6.20.50.160">
    <property type="match status" value="1"/>
</dbReference>
<dbReference type="InterPro" id="IPR009048">
    <property type="entry name" value="A-macroglobulin_rcpt-bd"/>
</dbReference>
<reference evidence="7" key="1">
    <citation type="thesis" date="2020" institute="ProQuest LLC" country="789 East Eisenhower Parkway, Ann Arbor, MI, USA">
        <title>Comparative Genomics and Chromosome Evolution.</title>
        <authorList>
            <person name="Mudd A.B."/>
        </authorList>
    </citation>
    <scope>NUCLEOTIDE SEQUENCE</scope>
    <source>
        <strain evidence="7">HN-11 Male</strain>
        <tissue evidence="7">Kidney and liver</tissue>
    </source>
</reference>
<evidence type="ECO:0008006" key="9">
    <source>
        <dbReference type="Google" id="ProtNLM"/>
    </source>
</evidence>
<comment type="caution">
    <text evidence="7">The sequence shown here is derived from an EMBL/GenBank/DDBJ whole genome shotgun (WGS) entry which is preliminary data.</text>
</comment>
<dbReference type="Pfam" id="PF22661">
    <property type="entry name" value="CO4A-B_CUB_C"/>
    <property type="match status" value="1"/>
</dbReference>
<evidence type="ECO:0000313" key="8">
    <source>
        <dbReference type="Proteomes" id="UP000770717"/>
    </source>
</evidence>
<evidence type="ECO:0000259" key="5">
    <source>
        <dbReference type="PROSITE" id="PS01178"/>
    </source>
</evidence>
<dbReference type="CDD" id="cd00017">
    <property type="entry name" value="ANATO"/>
    <property type="match status" value="1"/>
</dbReference>
<dbReference type="SUPFAM" id="SSF50242">
    <property type="entry name" value="TIMP-like"/>
    <property type="match status" value="1"/>
</dbReference>
<keyword evidence="2" id="KW-0964">Secreted</keyword>
<gene>
    <name evidence="7" type="ORF">GDO78_015376</name>
</gene>
<dbReference type="InterPro" id="IPR000020">
    <property type="entry name" value="Anaphylatoxin/fibulin"/>
</dbReference>
<dbReference type="GO" id="GO:0005615">
    <property type="term" value="C:extracellular space"/>
    <property type="evidence" value="ECO:0007669"/>
    <property type="project" value="InterPro"/>
</dbReference>
<dbReference type="InterPro" id="IPR013783">
    <property type="entry name" value="Ig-like_fold"/>
</dbReference>
<dbReference type="SMART" id="SM00643">
    <property type="entry name" value="C345C"/>
    <property type="match status" value="1"/>
</dbReference>
<dbReference type="CDD" id="cd02896">
    <property type="entry name" value="complement_C3_C4_C5"/>
    <property type="match status" value="1"/>
</dbReference>
<evidence type="ECO:0000259" key="6">
    <source>
        <dbReference type="PROSITE" id="PS50189"/>
    </source>
</evidence>
<dbReference type="PROSITE" id="PS00477">
    <property type="entry name" value="ALPHA_2_MACROGLOBULIN"/>
    <property type="match status" value="1"/>
</dbReference>
<feature type="domain" description="NTR" evidence="6">
    <location>
        <begin position="1020"/>
        <end position="1162"/>
    </location>
</feature>
<dbReference type="SUPFAM" id="SSF48239">
    <property type="entry name" value="Terpenoid cyclases/Protein prenyltransferases"/>
    <property type="match status" value="1"/>
</dbReference>
<dbReference type="Gene3D" id="2.60.40.1930">
    <property type="match status" value="1"/>
</dbReference>
<dbReference type="InterPro" id="IPR001134">
    <property type="entry name" value="Netrin_domain"/>
</dbReference>
<organism evidence="7 8">
    <name type="scientific">Eleutherodactylus coqui</name>
    <name type="common">Puerto Rican coqui</name>
    <dbReference type="NCBI Taxonomy" id="57060"/>
    <lineage>
        <taxon>Eukaryota</taxon>
        <taxon>Metazoa</taxon>
        <taxon>Chordata</taxon>
        <taxon>Craniata</taxon>
        <taxon>Vertebrata</taxon>
        <taxon>Euteleostomi</taxon>
        <taxon>Amphibia</taxon>
        <taxon>Batrachia</taxon>
        <taxon>Anura</taxon>
        <taxon>Neobatrachia</taxon>
        <taxon>Hyloidea</taxon>
        <taxon>Eleutherodactylidae</taxon>
        <taxon>Eleutherodactylinae</taxon>
        <taxon>Eleutherodactylus</taxon>
        <taxon>Eleutherodactylus</taxon>
    </lineage>
</organism>
<dbReference type="GO" id="GO:0004866">
    <property type="term" value="F:endopeptidase inhibitor activity"/>
    <property type="evidence" value="ECO:0007669"/>
    <property type="project" value="InterPro"/>
</dbReference>
<dbReference type="Gene3D" id="1.20.91.20">
    <property type="entry name" value="Anaphylotoxins (complement system)"/>
    <property type="match status" value="1"/>
</dbReference>
<evidence type="ECO:0000256" key="2">
    <source>
        <dbReference type="ARBA" id="ARBA00022525"/>
    </source>
</evidence>
<dbReference type="SMART" id="SM01361">
    <property type="entry name" value="A2M_recep"/>
    <property type="match status" value="1"/>
</dbReference>
<evidence type="ECO:0000256" key="1">
    <source>
        <dbReference type="ARBA" id="ARBA00004613"/>
    </source>
</evidence>
<evidence type="ECO:0000256" key="3">
    <source>
        <dbReference type="ARBA" id="ARBA00022966"/>
    </source>
</evidence>
<dbReference type="InterPro" id="IPR050473">
    <property type="entry name" value="A2M/Complement_sys"/>
</dbReference>
<name>A0A8J6EDV6_ELECQ</name>
<dbReference type="Proteomes" id="UP000770717">
    <property type="component" value="Unassembled WGS sequence"/>
</dbReference>
<dbReference type="SUPFAM" id="SSF49410">
    <property type="entry name" value="Alpha-macroglobulin receptor domain"/>
    <property type="match status" value="1"/>
</dbReference>
<dbReference type="SMART" id="SM01419">
    <property type="entry name" value="Thiol-ester_cl"/>
    <property type="match status" value="1"/>
</dbReference>
<dbReference type="Pfam" id="PF01821">
    <property type="entry name" value="ANATO"/>
    <property type="match status" value="1"/>
</dbReference>
<keyword evidence="4" id="KW-1015">Disulfide bond</keyword>
<proteinExistence type="predicted"/>
<dbReference type="Gene3D" id="2.40.50.120">
    <property type="match status" value="1"/>
</dbReference>
<dbReference type="PANTHER" id="PTHR11412">
    <property type="entry name" value="MACROGLOBULIN / COMPLEMENT"/>
    <property type="match status" value="1"/>
</dbReference>
<dbReference type="Gene3D" id="2.20.130.20">
    <property type="match status" value="1"/>
</dbReference>
<dbReference type="InterPro" id="IPR008993">
    <property type="entry name" value="TIMP-like_OB-fold"/>
</dbReference>
<dbReference type="Pfam" id="PF07677">
    <property type="entry name" value="A2M_recep"/>
    <property type="match status" value="1"/>
</dbReference>
<dbReference type="SMART" id="SM00104">
    <property type="entry name" value="ANATO"/>
    <property type="match status" value="1"/>
</dbReference>
<keyword evidence="8" id="KW-1185">Reference proteome</keyword>
<dbReference type="EMBL" id="WNTK01001526">
    <property type="protein sequence ID" value="KAG9467235.1"/>
    <property type="molecule type" value="Genomic_DNA"/>
</dbReference>
<keyword evidence="3" id="KW-0882">Thioester bond</keyword>
<dbReference type="AlphaFoldDB" id="A0A8J6EDV6"/>
<feature type="domain" description="Anaphylatoxin-like" evidence="5">
    <location>
        <begin position="170"/>
        <end position="206"/>
    </location>
</feature>
<comment type="subcellular location">
    <subcellularLocation>
        <location evidence="1">Secreted</location>
    </subcellularLocation>
</comment>
<dbReference type="Pfam" id="PF00207">
    <property type="entry name" value="A2M"/>
    <property type="match status" value="1"/>
</dbReference>
<dbReference type="PANTHER" id="PTHR11412:SF86">
    <property type="entry name" value="COMPLEMENT C4-A-RELATED"/>
    <property type="match status" value="1"/>
</dbReference>
<dbReference type="InterPro" id="IPR036595">
    <property type="entry name" value="A-macroglobulin_rcpt-bd_sf"/>
</dbReference>
<dbReference type="PROSITE" id="PS50189">
    <property type="entry name" value="NTR"/>
    <property type="match status" value="1"/>
</dbReference>
<dbReference type="Gene3D" id="2.60.40.10">
    <property type="entry name" value="Immunoglobulins"/>
    <property type="match status" value="1"/>
</dbReference>
<dbReference type="InterPro" id="IPR018081">
    <property type="entry name" value="Anaphylatoxin_comp_syst"/>
</dbReference>
<dbReference type="OrthoDB" id="6359008at2759"/>
<dbReference type="PROSITE" id="PS01178">
    <property type="entry name" value="ANAPHYLATOXIN_2"/>
    <property type="match status" value="1"/>
</dbReference>
<dbReference type="InterPro" id="IPR001599">
    <property type="entry name" value="Macroglobln_a2"/>
</dbReference>
<dbReference type="InterPro" id="IPR011626">
    <property type="entry name" value="Alpha-macroglobulin_TED"/>
</dbReference>
<dbReference type="Gene3D" id="1.50.10.20">
    <property type="match status" value="1"/>
</dbReference>
<protein>
    <recommendedName>
        <fullName evidence="9">Complement C4 gamma chain</fullName>
    </recommendedName>
</protein>
<dbReference type="InterPro" id="IPR047565">
    <property type="entry name" value="Alpha-macroglob_thiol-ester_cl"/>
</dbReference>
<dbReference type="GO" id="GO:0006956">
    <property type="term" value="P:complement activation"/>
    <property type="evidence" value="ECO:0007669"/>
    <property type="project" value="TreeGrafter"/>
</dbReference>
<dbReference type="InterPro" id="IPR011625">
    <property type="entry name" value="A2M_N_BRD"/>
</dbReference>
<dbReference type="Gene3D" id="2.60.120.1540">
    <property type="match status" value="1"/>
</dbReference>
<sequence>MVVNVVVTAKMVPSFRIVAYYYLGSEIVANSVWIDVTDVCEGKLQLRTNVADSIQPGGAFKLTIETDDKTSVALSAVDTAVYLLNSKNKLTPNKVFKVMNAYDLGCSPGSGKDYKSVFMDAGLAFVSSAGYSNMNELGCKVSTRKKRSLDFNALANQKANQFQNQQLKQCCITGMKALPARMEKKCEIRANRIKSSECQKAFLECCQYAEDLRKKIKQNKKTDIIGRTQKEEEEDEFTDESEVQIRSSFPESWLWRTVTVNKKYTETLSVHDSLTTWEIQGIGMSEGKGFCVADPVKVKVFKQFHVHLRVPYSVKRFEQMELRPVLYNYYEEDLKVKVLLDKTEELCSAVTVEGDPVEQTVTVPAHSALSVPFVVVPIGKSNPMVTVKALGPFGIADIVKKPLQILREGVSVLKENSHMVDPKDSKRREITIDEELPSNIIPDGHFHSSIKISVDSPINTINNTLSSDGVSRLIRVPYGCAEQTMVSTAPGVYALRYLDHTNKWTLLPPDRKDEGLQNMRNGYSRILQYRKPDGSYGAWLSWPSSTWLTAFVVKVMSLCRKYIGVDVEEIRKSATYLTTKQSDTGAFLETSPVIHQDMMGGIAGKTADVSLTAYVLVALHHAKDAMPEDDIEVKSRIGKAIDYLRSTLENIENPYPLAITAYALNLASSDSILKDKAYTKLMFTAQEDLNKNNLHFGPKGTALAVETTSYALLTALIQNDLRSAKKMYVWLSEEENYGGGFKSTQDTVMALEALSEYWIKTDTSDENEILVEINSLQRSLKLERVLRSGDSVQEELNSFGTKFKVKVSGKGTGVLKVLKMYNIIQVENTTCSQLELAVNVHGNIKEDEENDYDYDEDEVVSDEPRRNIDWHDLRSRARREVSQPKEKDMKVLYEVCLGRKSETATTGMAIVDITMLSGFEPSTEDLNKLKDGLENYISHYEIQAGRLIMYFDKVSKIRECVTFEAVQRVKISPLQPASAILYDFYEPDIACRLFYGGPDKSSSISTLCSGDVCQCAEGSCPTKQFSLKLKGSGRQDFACYNPRVVFGYHVIVVGEREEDAFTVYTVQIKEVLQKHSDEKIEEGDTRYFYQRSSCKMRLSKKEYLIMGQDGQTKDEEGRMRYLLESNSWVEELAGPETCKATRNRNACNEVKEFMNTYRENGCML</sequence>
<dbReference type="InterPro" id="IPR008930">
    <property type="entry name" value="Terpenoid_cyclase/PrenylTrfase"/>
</dbReference>
<evidence type="ECO:0000256" key="4">
    <source>
        <dbReference type="ARBA" id="ARBA00023157"/>
    </source>
</evidence>
<dbReference type="Gene3D" id="2.60.40.690">
    <property type="entry name" value="Alpha-macroglobulin, receptor-binding domain"/>
    <property type="match status" value="1"/>
</dbReference>
<dbReference type="FunFam" id="2.60.40.690:FF:000002">
    <property type="entry name" value="Complement C4 isoform-A"/>
    <property type="match status" value="1"/>
</dbReference>
<dbReference type="Pfam" id="PF07678">
    <property type="entry name" value="TED_complement"/>
    <property type="match status" value="1"/>
</dbReference>
<dbReference type="Pfam" id="PF07703">
    <property type="entry name" value="A2M_BRD"/>
    <property type="match status" value="1"/>
</dbReference>
<dbReference type="Pfam" id="PF01759">
    <property type="entry name" value="NTR"/>
    <property type="match status" value="1"/>
</dbReference>
<accession>A0A8J6EDV6</accession>
<evidence type="ECO:0000313" key="7">
    <source>
        <dbReference type="EMBL" id="KAG9467235.1"/>
    </source>
</evidence>
<dbReference type="InterPro" id="IPR054587">
    <property type="entry name" value="CO4A-B_CUB_C"/>
</dbReference>
<dbReference type="SUPFAM" id="SSF47686">
    <property type="entry name" value="Anaphylotoxins (complement system)"/>
    <property type="match status" value="1"/>
</dbReference>